<evidence type="ECO:0000313" key="1">
    <source>
        <dbReference type="EMBL" id="OAH45090.1"/>
    </source>
</evidence>
<protein>
    <submittedName>
        <fullName evidence="1">Uncharacterized protein</fullName>
    </submittedName>
</protein>
<proteinExistence type="predicted"/>
<dbReference type="AlphaFoldDB" id="A0AAP7FJ47"/>
<reference evidence="2" key="1">
    <citation type="submission" date="2016-02" db="EMBL/GenBank/DDBJ databases">
        <title>Dietzia cinnamea strain CD11_5 genome sequencing and assembly.</title>
        <authorList>
            <person name="Kaur G."/>
            <person name="Nair G.R."/>
            <person name="Mayilraj S."/>
        </authorList>
    </citation>
    <scope>NUCLEOTIDE SEQUENCE [LARGE SCALE GENOMIC DNA]</scope>
    <source>
        <strain evidence="2">CD10_2</strain>
    </source>
</reference>
<dbReference type="EMBL" id="LSTU01000062">
    <property type="protein sequence ID" value="OAH45090.1"/>
    <property type="molecule type" value="Genomic_DNA"/>
</dbReference>
<comment type="caution">
    <text evidence="1">The sequence shown here is derived from an EMBL/GenBank/DDBJ whole genome shotgun (WGS) entry which is preliminary data.</text>
</comment>
<accession>A0AAP7FJ47</accession>
<gene>
    <name evidence="1" type="ORF">AYJ70_29365</name>
</gene>
<dbReference type="Proteomes" id="UP000077242">
    <property type="component" value="Unassembled WGS sequence"/>
</dbReference>
<sequence length="110" mass="12544">MFGDSLDLNDASKEQRNDLYGLLAAKNWMKTKDVDTVWTLTYPDFNHDSEENMKAIRLYLESTLCNAAQSLRLKEIYYVAQLGNDSVLSRVVKKVEGVYKALPTSLYATK</sequence>
<organism evidence="1 2">
    <name type="scientific">Pseudomonas monteilii</name>
    <dbReference type="NCBI Taxonomy" id="76759"/>
    <lineage>
        <taxon>Bacteria</taxon>
        <taxon>Pseudomonadati</taxon>
        <taxon>Pseudomonadota</taxon>
        <taxon>Gammaproteobacteria</taxon>
        <taxon>Pseudomonadales</taxon>
        <taxon>Pseudomonadaceae</taxon>
        <taxon>Pseudomonas</taxon>
    </lineage>
</organism>
<evidence type="ECO:0000313" key="2">
    <source>
        <dbReference type="Proteomes" id="UP000077242"/>
    </source>
</evidence>
<name>A0AAP7FJ47_9PSED</name>